<feature type="transmembrane region" description="Helical" evidence="2">
    <location>
        <begin position="44"/>
        <end position="63"/>
    </location>
</feature>
<name>A0A445MIJ9_ENSVE</name>
<accession>A0A445MIJ9</accession>
<keyword evidence="2" id="KW-1133">Transmembrane helix</keyword>
<comment type="similarity">
    <text evidence="1">Belongs to the Iojap/RsfS family.</text>
</comment>
<dbReference type="AlphaFoldDB" id="A0A445MIJ9"/>
<dbReference type="InterPro" id="IPR043519">
    <property type="entry name" value="NT_sf"/>
</dbReference>
<dbReference type="GO" id="GO:0017148">
    <property type="term" value="P:negative regulation of translation"/>
    <property type="evidence" value="ECO:0007669"/>
    <property type="project" value="TreeGrafter"/>
</dbReference>
<gene>
    <name evidence="3" type="ORF">BHM03_00031363</name>
</gene>
<dbReference type="PANTHER" id="PTHR21043">
    <property type="entry name" value="IOJAP SUPERFAMILY ORTHOLOG"/>
    <property type="match status" value="1"/>
</dbReference>
<dbReference type="EMBL" id="KV876092">
    <property type="protein sequence ID" value="RZR74033.1"/>
    <property type="molecule type" value="Genomic_DNA"/>
</dbReference>
<feature type="non-terminal residue" evidence="3">
    <location>
        <position position="1"/>
    </location>
</feature>
<evidence type="ECO:0000313" key="3">
    <source>
        <dbReference type="EMBL" id="RZR74033.1"/>
    </source>
</evidence>
<dbReference type="GO" id="GO:0090071">
    <property type="term" value="P:negative regulation of ribosome biogenesis"/>
    <property type="evidence" value="ECO:0007669"/>
    <property type="project" value="TreeGrafter"/>
</dbReference>
<dbReference type="Gene3D" id="3.30.460.10">
    <property type="entry name" value="Beta Polymerase, domain 2"/>
    <property type="match status" value="1"/>
</dbReference>
<dbReference type="GO" id="GO:0043023">
    <property type="term" value="F:ribosomal large subunit binding"/>
    <property type="evidence" value="ECO:0007669"/>
    <property type="project" value="TreeGrafter"/>
</dbReference>
<keyword evidence="2" id="KW-0472">Membrane</keyword>
<protein>
    <submittedName>
        <fullName evidence="3">Uncharacterized protein</fullName>
    </submittedName>
</protein>
<sequence length="334" mass="36511">TVEAPPQSIRKLSEGEKETAAVCCWAEADAAKAMKRRRKTNRRSMLIGVMVISAASCSIYHYAMEEMTDWLASRTVSSLMASPVPEGGGKGGGGRGGRYTDLKEISASAAAVSKSSSSSPPLRHSTRQFETNYASRRKYACFNSASFLPAAPTRSYPRSHEDDNDDNGLVLGATRSLPPLQPPVSLVPPCRALPETFRPCRTHLSPTVSTLAPFPLKENRASSLYICLLMIDCMRVLLQEVGAGDADDVFDDLFKKYGKVVYKSGDQKRPTAEADDDSESLSFAVTLAKVANEVKAADIRVLFVKPLVYWTRFFIIVTAFSRPQIDAIGYLFCS</sequence>
<dbReference type="SUPFAM" id="SSF81301">
    <property type="entry name" value="Nucleotidyltransferase"/>
    <property type="match status" value="1"/>
</dbReference>
<organism evidence="3">
    <name type="scientific">Ensete ventricosum</name>
    <name type="common">Abyssinian banana</name>
    <name type="synonym">Musa ensete</name>
    <dbReference type="NCBI Taxonomy" id="4639"/>
    <lineage>
        <taxon>Eukaryota</taxon>
        <taxon>Viridiplantae</taxon>
        <taxon>Streptophyta</taxon>
        <taxon>Embryophyta</taxon>
        <taxon>Tracheophyta</taxon>
        <taxon>Spermatophyta</taxon>
        <taxon>Magnoliopsida</taxon>
        <taxon>Liliopsida</taxon>
        <taxon>Zingiberales</taxon>
        <taxon>Musaceae</taxon>
        <taxon>Ensete</taxon>
    </lineage>
</organism>
<reference evidence="3" key="1">
    <citation type="journal article" date="2018" name="Data Brief">
        <title>Genome sequence data from 17 accessions of Ensete ventricosum, a staple food crop for millions in Ethiopia.</title>
        <authorList>
            <person name="Yemataw Z."/>
            <person name="Muzemil S."/>
            <person name="Ambachew D."/>
            <person name="Tripathi L."/>
            <person name="Tesfaye K."/>
            <person name="Chala A."/>
            <person name="Farbos A."/>
            <person name="O'Neill P."/>
            <person name="Moore K."/>
            <person name="Grant M."/>
            <person name="Studholme D.J."/>
        </authorList>
    </citation>
    <scope>NUCLEOTIDE SEQUENCE [LARGE SCALE GENOMIC DNA]</scope>
    <source>
        <tissue evidence="3">Leaf</tissue>
    </source>
</reference>
<dbReference type="PANTHER" id="PTHR21043:SF2">
    <property type="entry name" value="PROTEIN IOJAP, CHLOROPLASTIC"/>
    <property type="match status" value="1"/>
</dbReference>
<evidence type="ECO:0000256" key="2">
    <source>
        <dbReference type="SAM" id="Phobius"/>
    </source>
</evidence>
<evidence type="ECO:0000256" key="1">
    <source>
        <dbReference type="ARBA" id="ARBA00010574"/>
    </source>
</evidence>
<keyword evidence="2" id="KW-0812">Transmembrane</keyword>
<dbReference type="Proteomes" id="UP000290560">
    <property type="component" value="Unassembled WGS sequence"/>
</dbReference>
<proteinExistence type="inferred from homology"/>
<dbReference type="InterPro" id="IPR004394">
    <property type="entry name" value="Iojap/RsfS/C7orf30"/>
</dbReference>